<feature type="compositionally biased region" description="Low complexity" evidence="1">
    <location>
        <begin position="15"/>
        <end position="25"/>
    </location>
</feature>
<organism evidence="2 3">
    <name type="scientific">Linum trigynum</name>
    <dbReference type="NCBI Taxonomy" id="586398"/>
    <lineage>
        <taxon>Eukaryota</taxon>
        <taxon>Viridiplantae</taxon>
        <taxon>Streptophyta</taxon>
        <taxon>Embryophyta</taxon>
        <taxon>Tracheophyta</taxon>
        <taxon>Spermatophyta</taxon>
        <taxon>Magnoliopsida</taxon>
        <taxon>eudicotyledons</taxon>
        <taxon>Gunneridae</taxon>
        <taxon>Pentapetalae</taxon>
        <taxon>rosids</taxon>
        <taxon>fabids</taxon>
        <taxon>Malpighiales</taxon>
        <taxon>Linaceae</taxon>
        <taxon>Linum</taxon>
    </lineage>
</organism>
<keyword evidence="3" id="KW-1185">Reference proteome</keyword>
<sequence length="114" mass="11348">MGGEVAAMSPAPRISSSAAGGSWESSCTCAYMGEEDSSRSCTGEEAPLSCGPGGRLAISGNSSPTAKSSSCVTLCTTRGSSGSSPSRLVVGDDDDEVEGAASLVMWNENSLSTN</sequence>
<dbReference type="EMBL" id="OZ034818">
    <property type="protein sequence ID" value="CAL1388352.1"/>
    <property type="molecule type" value="Genomic_DNA"/>
</dbReference>
<evidence type="ECO:0000256" key="1">
    <source>
        <dbReference type="SAM" id="MobiDB-lite"/>
    </source>
</evidence>
<dbReference type="Proteomes" id="UP001497516">
    <property type="component" value="Chromosome 5"/>
</dbReference>
<proteinExistence type="predicted"/>
<evidence type="ECO:0000313" key="3">
    <source>
        <dbReference type="Proteomes" id="UP001497516"/>
    </source>
</evidence>
<gene>
    <name evidence="2" type="ORF">LTRI10_LOCUS29284</name>
</gene>
<accession>A0AAV2ERM0</accession>
<name>A0AAV2ERM0_9ROSI</name>
<reference evidence="2 3" key="1">
    <citation type="submission" date="2024-04" db="EMBL/GenBank/DDBJ databases">
        <authorList>
            <person name="Fracassetti M."/>
        </authorList>
    </citation>
    <scope>NUCLEOTIDE SEQUENCE [LARGE SCALE GENOMIC DNA]</scope>
</reference>
<feature type="region of interest" description="Disordered" evidence="1">
    <location>
        <begin position="1"/>
        <end position="25"/>
    </location>
</feature>
<protein>
    <submittedName>
        <fullName evidence="2">Uncharacterized protein</fullName>
    </submittedName>
</protein>
<dbReference type="AlphaFoldDB" id="A0AAV2ERM0"/>
<evidence type="ECO:0000313" key="2">
    <source>
        <dbReference type="EMBL" id="CAL1388352.1"/>
    </source>
</evidence>